<gene>
    <name evidence="8" type="primary">mcp40H-9</name>
    <name evidence="8" type="ordered locus">GSU1035</name>
</gene>
<name>Q74EC8_GEOSL</name>
<dbReference type="GO" id="GO:0007165">
    <property type="term" value="P:signal transduction"/>
    <property type="evidence" value="ECO:0007669"/>
    <property type="project" value="UniProtKB-KW"/>
</dbReference>
<dbReference type="EMBL" id="AE017180">
    <property type="protein sequence ID" value="AAR34361.1"/>
    <property type="molecule type" value="Genomic_DNA"/>
</dbReference>
<feature type="domain" description="Methyl-accepting transducer" evidence="6">
    <location>
        <begin position="275"/>
        <end position="511"/>
    </location>
</feature>
<accession>Q74EC8</accession>
<dbReference type="eggNOG" id="COG0840">
    <property type="taxonomic scope" value="Bacteria"/>
</dbReference>
<feature type="transmembrane region" description="Helical" evidence="5">
    <location>
        <begin position="195"/>
        <end position="217"/>
    </location>
</feature>
<reference evidence="8 9" key="1">
    <citation type="journal article" date="2003" name="Science">
        <title>Genome of Geobacter sulfurreducens: metal reduction in subsurface environments.</title>
        <authorList>
            <person name="Methe B.A."/>
            <person name="Nelson K.E."/>
            <person name="Eisen J.A."/>
            <person name="Paulsen I.T."/>
            <person name="Nelson W."/>
            <person name="Heidelberg J.F."/>
            <person name="Wu D."/>
            <person name="Wu M."/>
            <person name="Ward N."/>
            <person name="Beanan M.J."/>
            <person name="Dodson R.J."/>
            <person name="Madupu R."/>
            <person name="Brinkac L.M."/>
            <person name="Daugherty S.C."/>
            <person name="DeBoy R.T."/>
            <person name="Durkin A.S."/>
            <person name="Gwinn M."/>
            <person name="Kolonay J.F."/>
            <person name="Sullivan S.A."/>
            <person name="Haft D.H."/>
            <person name="Selengut J."/>
            <person name="Davidsen T.M."/>
            <person name="Zafar N."/>
            <person name="White O."/>
            <person name="Tran B."/>
            <person name="Romero C."/>
            <person name="Forberger H.A."/>
            <person name="Weidman J."/>
            <person name="Khouri H."/>
            <person name="Feldblyum T.V."/>
            <person name="Utterback T.R."/>
            <person name="Van Aken S.E."/>
            <person name="Lovley D.R."/>
            <person name="Fraser C.M."/>
        </authorList>
    </citation>
    <scope>NUCLEOTIDE SEQUENCE [LARGE SCALE GENOMIC DNA]</scope>
    <source>
        <strain evidence="9">ATCC 51573 / DSM 12127 / PCA</strain>
    </source>
</reference>
<dbReference type="PANTHER" id="PTHR32089">
    <property type="entry name" value="METHYL-ACCEPTING CHEMOTAXIS PROTEIN MCPB"/>
    <property type="match status" value="1"/>
</dbReference>
<dbReference type="PANTHER" id="PTHR32089:SF112">
    <property type="entry name" value="LYSOZYME-LIKE PROTEIN-RELATED"/>
    <property type="match status" value="1"/>
</dbReference>
<evidence type="ECO:0000259" key="7">
    <source>
        <dbReference type="PROSITE" id="PS50885"/>
    </source>
</evidence>
<dbReference type="PROSITE" id="PS50885">
    <property type="entry name" value="HAMP"/>
    <property type="match status" value="1"/>
</dbReference>
<dbReference type="GO" id="GO:0006935">
    <property type="term" value="P:chemotaxis"/>
    <property type="evidence" value="ECO:0000318"/>
    <property type="project" value="GO_Central"/>
</dbReference>
<organism evidence="8 9">
    <name type="scientific">Geobacter sulfurreducens (strain ATCC 51573 / DSM 12127 / PCA)</name>
    <dbReference type="NCBI Taxonomy" id="243231"/>
    <lineage>
        <taxon>Bacteria</taxon>
        <taxon>Pseudomonadati</taxon>
        <taxon>Thermodesulfobacteriota</taxon>
        <taxon>Desulfuromonadia</taxon>
        <taxon>Geobacterales</taxon>
        <taxon>Geobacteraceae</taxon>
        <taxon>Geobacter</taxon>
    </lineage>
</organism>
<sequence length="549" mass="57308">MRMPARLAALKLSHKLILALAVLNLFVIAAVAASSYQGQKTAVQHAVDEKLLACAQGVRLLGDAFHDRLGQSADINQEEYVAMLDNLSAFAEGAGVKYVYTVVVKDGKVVFTTSSHTREEKEKGDIAALYDPYDDASSALKDAIADGKPRYDTYSDQWGTFRSLFLPVRSSGGATYVIGVDVSTADVNAVLRSSLITTVVMGAVLFVAGTLLMLLVIRPVSAAVRMLAEKVNHVADGDLNVTVDYASGDELGMLAGDMNRMVEKLRDMVAGVAGAAAEVTTAARQLSSTSEEMAAGVQSAAAEVVGVSTAGEEMAATSFEISFNCSTVAADARQATESATAGEEVVSATVCIMANIAALVRDSARTVESLGARSDQIGELAGSIEDIADQTNLLALNAAIEAARAGEQGRGFAVVADEVRALAERTARATREITAVIRSIQQETQGAVTAMTAGVVEVERGTAEASRSGEALRGILERIHAVEEQVVQIAAAADQQTATTTEISGNILRISDVVQSTTRGAQDSADAAAHLQGLAEELHAAVGRFRVAG</sequence>
<dbReference type="PRINTS" id="PR00260">
    <property type="entry name" value="CHEMTRNSDUCR"/>
</dbReference>
<dbReference type="CDD" id="cd06225">
    <property type="entry name" value="HAMP"/>
    <property type="match status" value="1"/>
</dbReference>
<dbReference type="SMART" id="SM00304">
    <property type="entry name" value="HAMP"/>
    <property type="match status" value="1"/>
</dbReference>
<dbReference type="KEGG" id="gsu:GSU1035"/>
<dbReference type="Gene3D" id="1.10.287.950">
    <property type="entry name" value="Methyl-accepting chemotaxis protein"/>
    <property type="match status" value="1"/>
</dbReference>
<dbReference type="HOGENOM" id="CLU_000445_107_27_7"/>
<keyword evidence="9" id="KW-1185">Reference proteome</keyword>
<evidence type="ECO:0000256" key="1">
    <source>
        <dbReference type="ARBA" id="ARBA00004370"/>
    </source>
</evidence>
<dbReference type="InterPro" id="IPR003660">
    <property type="entry name" value="HAMP_dom"/>
</dbReference>
<dbReference type="CDD" id="cd11386">
    <property type="entry name" value="MCP_signal"/>
    <property type="match status" value="1"/>
</dbReference>
<dbReference type="EnsemblBacteria" id="AAR34361">
    <property type="protein sequence ID" value="AAR34361"/>
    <property type="gene ID" value="GSU1035"/>
</dbReference>
<feature type="domain" description="HAMP" evidence="7">
    <location>
        <begin position="218"/>
        <end position="270"/>
    </location>
</feature>
<comment type="similarity">
    <text evidence="3">Belongs to the methyl-accepting chemotaxis (MCP) protein family.</text>
</comment>
<dbReference type="PROSITE" id="PS50111">
    <property type="entry name" value="CHEMOTAXIS_TRANSDUC_2"/>
    <property type="match status" value="1"/>
</dbReference>
<evidence type="ECO:0000256" key="4">
    <source>
        <dbReference type="PROSITE-ProRule" id="PRU00284"/>
    </source>
</evidence>
<evidence type="ECO:0000256" key="2">
    <source>
        <dbReference type="ARBA" id="ARBA00023224"/>
    </source>
</evidence>
<dbReference type="AlphaFoldDB" id="Q74EC8"/>
<dbReference type="PATRIC" id="fig|243231.5.peg.1034"/>
<dbReference type="InterPro" id="IPR004090">
    <property type="entry name" value="Chemotax_Me-accpt_rcpt"/>
</dbReference>
<dbReference type="InterPro" id="IPR004089">
    <property type="entry name" value="MCPsignal_dom"/>
</dbReference>
<keyword evidence="2 4" id="KW-0807">Transducer</keyword>
<evidence type="ECO:0000313" key="9">
    <source>
        <dbReference type="Proteomes" id="UP000000577"/>
    </source>
</evidence>
<dbReference type="Pfam" id="PF00672">
    <property type="entry name" value="HAMP"/>
    <property type="match status" value="1"/>
</dbReference>
<keyword evidence="5" id="KW-0812">Transmembrane</keyword>
<dbReference type="STRING" id="243231.GSU1035"/>
<proteinExistence type="inferred from homology"/>
<evidence type="ECO:0000256" key="5">
    <source>
        <dbReference type="SAM" id="Phobius"/>
    </source>
</evidence>
<dbReference type="InParanoid" id="Q74EC8"/>
<reference evidence="8 9" key="2">
    <citation type="journal article" date="2012" name="BMC Genomics">
        <title>Comparative genomic analysis of Geobacter sulfurreducens KN400, a strain with enhanced capacity for extracellular electron transfer and electricity production.</title>
        <authorList>
            <person name="Butler J.E."/>
            <person name="Young N.D."/>
            <person name="Aklujkar M."/>
            <person name="Lovley D.R."/>
        </authorList>
    </citation>
    <scope>NUCLEOTIDE SEQUENCE [LARGE SCALE GENOMIC DNA]</scope>
    <source>
        <strain evidence="9">ATCC 51573 / DSM 12127 / PCA</strain>
    </source>
</reference>
<dbReference type="GO" id="GO:0004888">
    <property type="term" value="F:transmembrane signaling receptor activity"/>
    <property type="evidence" value="ECO:0007669"/>
    <property type="project" value="InterPro"/>
</dbReference>
<dbReference type="SMR" id="Q74EC8"/>
<evidence type="ECO:0000256" key="3">
    <source>
        <dbReference type="ARBA" id="ARBA00029447"/>
    </source>
</evidence>
<keyword evidence="5" id="KW-0472">Membrane</keyword>
<dbReference type="Proteomes" id="UP000000577">
    <property type="component" value="Chromosome"/>
</dbReference>
<dbReference type="SMART" id="SM00283">
    <property type="entry name" value="MA"/>
    <property type="match status" value="1"/>
</dbReference>
<dbReference type="FunFam" id="1.10.287.950:FF:000001">
    <property type="entry name" value="Methyl-accepting chemotaxis sensory transducer"/>
    <property type="match status" value="1"/>
</dbReference>
<evidence type="ECO:0000313" key="8">
    <source>
        <dbReference type="EMBL" id="AAR34361.1"/>
    </source>
</evidence>
<comment type="subcellular location">
    <subcellularLocation>
        <location evidence="1">Membrane</location>
    </subcellularLocation>
</comment>
<dbReference type="RefSeq" id="WP_010941697.1">
    <property type="nucleotide sequence ID" value="NC_002939.5"/>
</dbReference>
<dbReference type="OrthoDB" id="9791237at2"/>
<keyword evidence="5" id="KW-1133">Transmembrane helix</keyword>
<dbReference type="Pfam" id="PF00015">
    <property type="entry name" value="MCPsignal"/>
    <property type="match status" value="1"/>
</dbReference>
<evidence type="ECO:0000259" key="6">
    <source>
        <dbReference type="PROSITE" id="PS50111"/>
    </source>
</evidence>
<dbReference type="GO" id="GO:0016020">
    <property type="term" value="C:membrane"/>
    <property type="evidence" value="ECO:0007669"/>
    <property type="project" value="UniProtKB-SubCell"/>
</dbReference>
<protein>
    <submittedName>
        <fullName evidence="8">Methyl-accepting chemotaxis sensory transducer, class 40H</fullName>
    </submittedName>
</protein>
<dbReference type="FunCoup" id="Q74EC8">
    <property type="interactions" value="201"/>
</dbReference>
<dbReference type="SUPFAM" id="SSF58104">
    <property type="entry name" value="Methyl-accepting chemotaxis protein (MCP) signaling domain"/>
    <property type="match status" value="1"/>
</dbReference>